<keyword evidence="3" id="KW-1185">Reference proteome</keyword>
<organism evidence="2 3">
    <name type="scientific">Bombiscardovia apis</name>
    <dbReference type="NCBI Taxonomy" id="2932182"/>
    <lineage>
        <taxon>Bacteria</taxon>
        <taxon>Bacillati</taxon>
        <taxon>Actinomycetota</taxon>
        <taxon>Actinomycetes</taxon>
        <taxon>Bifidobacteriales</taxon>
        <taxon>Bifidobacteriaceae</taxon>
        <taxon>Bombiscardovia</taxon>
    </lineage>
</organism>
<evidence type="ECO:0000313" key="3">
    <source>
        <dbReference type="Proteomes" id="UP001321748"/>
    </source>
</evidence>
<reference evidence="2 3" key="1">
    <citation type="journal article" date="2023" name="Microbiol. Spectr.">
        <title>Symbiosis of Carpenter Bees with Uncharacterized Lactic Acid Bacteria Showing NAD Auxotrophy.</title>
        <authorList>
            <person name="Kawasaki S."/>
            <person name="Ozawa K."/>
            <person name="Mori T."/>
            <person name="Yamamoto A."/>
            <person name="Ito M."/>
            <person name="Ohkuma M."/>
            <person name="Sakamoto M."/>
            <person name="Matsutani M."/>
        </authorList>
    </citation>
    <scope>NUCLEOTIDE SEQUENCE [LARGE SCALE GENOMIC DNA]</scope>
    <source>
        <strain evidence="2 3">KimH</strain>
    </source>
</reference>
<protein>
    <submittedName>
        <fullName evidence="2">Uncharacterized protein</fullName>
    </submittedName>
</protein>
<proteinExistence type="predicted"/>
<evidence type="ECO:0000313" key="2">
    <source>
        <dbReference type="EMBL" id="BDR55126.1"/>
    </source>
</evidence>
<dbReference type="Proteomes" id="UP001321748">
    <property type="component" value="Chromosome"/>
</dbReference>
<gene>
    <name evidence="2" type="ORF">KIMH_12370</name>
</gene>
<accession>A0ABN6SKP1</accession>
<feature type="compositionally biased region" description="Polar residues" evidence="1">
    <location>
        <begin position="159"/>
        <end position="179"/>
    </location>
</feature>
<feature type="region of interest" description="Disordered" evidence="1">
    <location>
        <begin position="154"/>
        <end position="179"/>
    </location>
</feature>
<dbReference type="EMBL" id="AP026800">
    <property type="protein sequence ID" value="BDR55126.1"/>
    <property type="molecule type" value="Genomic_DNA"/>
</dbReference>
<name>A0ABN6SKP1_9BIFI</name>
<sequence length="221" mass="23064">MTRSALAWHVAYQQSLATPQAAIAVTSPADMTIKAQQTLGQAAKLLAPAQLELATRAEDKAGFSTTLLAARSDSDGSALLKIGDRHHAAAQQLASAIPGSDPRKAVYSAQPLLDHPVTMRDPANGVEAPTAAVVEANCSRFLLEAFQGFARNTTKSHKSASQQGKDGSTSKSAPAQTVRQEQLSALTTFSALATAHLYTALEQGYPANDDLLLAPAGSSQE</sequence>
<evidence type="ECO:0000256" key="1">
    <source>
        <dbReference type="SAM" id="MobiDB-lite"/>
    </source>
</evidence>